<sequence length="161" mass="18678">MIVSDGCYEMTRCEFLLTNVQRLWGSIVTTTQITILLENFAVQTLANYVTAEQRKNSELLKFARQIATAIDYFERSKFVHKKLSIDVCLLTADNNLKVVVFGLSTGLFPKRLYLNDVDRCRWIPWECLTSDDGSEPEPYDIRAVIWTLATIIWSMFHRGDW</sequence>
<dbReference type="PROSITE" id="PS50011">
    <property type="entry name" value="PROTEIN_KINASE_DOM"/>
    <property type="match status" value="1"/>
</dbReference>
<dbReference type="PANTHER" id="PTHR24418">
    <property type="entry name" value="TYROSINE-PROTEIN KINASE"/>
    <property type="match status" value="1"/>
</dbReference>
<keyword evidence="1" id="KW-0547">Nucleotide-binding</keyword>
<dbReference type="InterPro" id="IPR011009">
    <property type="entry name" value="Kinase-like_dom_sf"/>
</dbReference>
<dbReference type="EMBL" id="UYYB01008976">
    <property type="protein sequence ID" value="VDM68482.1"/>
    <property type="molecule type" value="Genomic_DNA"/>
</dbReference>
<gene>
    <name evidence="4" type="ORF">SVUK_LOCUS3480</name>
</gene>
<dbReference type="OrthoDB" id="5782147at2759"/>
<evidence type="ECO:0000313" key="5">
    <source>
        <dbReference type="Proteomes" id="UP000270094"/>
    </source>
</evidence>
<dbReference type="GO" id="GO:0005524">
    <property type="term" value="F:ATP binding"/>
    <property type="evidence" value="ECO:0007669"/>
    <property type="project" value="UniProtKB-KW"/>
</dbReference>
<proteinExistence type="predicted"/>
<dbReference type="InterPro" id="IPR001245">
    <property type="entry name" value="Ser-Thr/Tyr_kinase_cat_dom"/>
</dbReference>
<name>A0A3P7KM87_STRVU</name>
<evidence type="ECO:0000256" key="1">
    <source>
        <dbReference type="ARBA" id="ARBA00022741"/>
    </source>
</evidence>
<evidence type="ECO:0000256" key="2">
    <source>
        <dbReference type="ARBA" id="ARBA00022840"/>
    </source>
</evidence>
<dbReference type="Proteomes" id="UP000270094">
    <property type="component" value="Unassembled WGS sequence"/>
</dbReference>
<organism evidence="4 5">
    <name type="scientific">Strongylus vulgaris</name>
    <name type="common">Blood worm</name>
    <dbReference type="NCBI Taxonomy" id="40348"/>
    <lineage>
        <taxon>Eukaryota</taxon>
        <taxon>Metazoa</taxon>
        <taxon>Ecdysozoa</taxon>
        <taxon>Nematoda</taxon>
        <taxon>Chromadorea</taxon>
        <taxon>Rhabditida</taxon>
        <taxon>Rhabditina</taxon>
        <taxon>Rhabditomorpha</taxon>
        <taxon>Strongyloidea</taxon>
        <taxon>Strongylidae</taxon>
        <taxon>Strongylus</taxon>
    </lineage>
</organism>
<dbReference type="AlphaFoldDB" id="A0A3P7KM87"/>
<protein>
    <recommendedName>
        <fullName evidence="3">Protein kinase domain-containing protein</fullName>
    </recommendedName>
</protein>
<evidence type="ECO:0000259" key="3">
    <source>
        <dbReference type="PROSITE" id="PS50011"/>
    </source>
</evidence>
<dbReference type="Gene3D" id="1.10.510.10">
    <property type="entry name" value="Transferase(Phosphotransferase) domain 1"/>
    <property type="match status" value="1"/>
</dbReference>
<keyword evidence="2" id="KW-0067">ATP-binding</keyword>
<dbReference type="GO" id="GO:0004672">
    <property type="term" value="F:protein kinase activity"/>
    <property type="evidence" value="ECO:0007669"/>
    <property type="project" value="InterPro"/>
</dbReference>
<dbReference type="InterPro" id="IPR050198">
    <property type="entry name" value="Non-receptor_tyrosine_kinases"/>
</dbReference>
<reference evidence="4 5" key="1">
    <citation type="submission" date="2018-11" db="EMBL/GenBank/DDBJ databases">
        <authorList>
            <consortium name="Pathogen Informatics"/>
        </authorList>
    </citation>
    <scope>NUCLEOTIDE SEQUENCE [LARGE SCALE GENOMIC DNA]</scope>
</reference>
<keyword evidence="5" id="KW-1185">Reference proteome</keyword>
<accession>A0A3P7KM87</accession>
<dbReference type="InterPro" id="IPR000719">
    <property type="entry name" value="Prot_kinase_dom"/>
</dbReference>
<dbReference type="SUPFAM" id="SSF56112">
    <property type="entry name" value="Protein kinase-like (PK-like)"/>
    <property type="match status" value="1"/>
</dbReference>
<dbReference type="Pfam" id="PF07714">
    <property type="entry name" value="PK_Tyr_Ser-Thr"/>
    <property type="match status" value="1"/>
</dbReference>
<evidence type="ECO:0000313" key="4">
    <source>
        <dbReference type="EMBL" id="VDM68482.1"/>
    </source>
</evidence>
<feature type="domain" description="Protein kinase" evidence="3">
    <location>
        <begin position="1"/>
        <end position="161"/>
    </location>
</feature>